<dbReference type="EC" id="3.6.1.55" evidence="11"/>
<comment type="similarity">
    <text evidence="2">Belongs to the Nudix hydrolase family.</text>
</comment>
<dbReference type="InterPro" id="IPR000086">
    <property type="entry name" value="NUDIX_hydrolase_dom"/>
</dbReference>
<keyword evidence="8" id="KW-0460">Magnesium</keyword>
<evidence type="ECO:0000256" key="5">
    <source>
        <dbReference type="ARBA" id="ARBA00022723"/>
    </source>
</evidence>
<dbReference type="PANTHER" id="PTHR47707:SF1">
    <property type="entry name" value="NUDIX HYDROLASE FAMILY PROTEIN"/>
    <property type="match status" value="1"/>
</dbReference>
<keyword evidence="7" id="KW-0378">Hydrolase</keyword>
<organism evidence="13 14">
    <name type="scientific">Synechocystis salina LEGE 00031</name>
    <dbReference type="NCBI Taxonomy" id="1828736"/>
    <lineage>
        <taxon>Bacteria</taxon>
        <taxon>Bacillati</taxon>
        <taxon>Cyanobacteriota</taxon>
        <taxon>Cyanophyceae</taxon>
        <taxon>Synechococcales</taxon>
        <taxon>Merismopediaceae</taxon>
        <taxon>Synechocystis</taxon>
    </lineage>
</organism>
<evidence type="ECO:0000313" key="14">
    <source>
        <dbReference type="Proteomes" id="UP000658720"/>
    </source>
</evidence>
<proteinExistence type="inferred from homology"/>
<evidence type="ECO:0000313" key="13">
    <source>
        <dbReference type="EMBL" id="MBE9252874.1"/>
    </source>
</evidence>
<protein>
    <recommendedName>
        <fullName evidence="11">8-oxo-dGTP diphosphatase</fullName>
        <ecNumber evidence="11">3.6.1.55</ecNumber>
    </recommendedName>
</protein>
<evidence type="ECO:0000256" key="8">
    <source>
        <dbReference type="ARBA" id="ARBA00022842"/>
    </source>
</evidence>
<keyword evidence="4" id="KW-0235">DNA replication</keyword>
<evidence type="ECO:0000256" key="7">
    <source>
        <dbReference type="ARBA" id="ARBA00022801"/>
    </source>
</evidence>
<keyword evidence="5" id="KW-0479">Metal-binding</keyword>
<keyword evidence="14" id="KW-1185">Reference proteome</keyword>
<dbReference type="RefSeq" id="WP_190597315.1">
    <property type="nucleotide sequence ID" value="NZ_JADEVV010000006.1"/>
</dbReference>
<accession>A0ABR9VNG4</accession>
<comment type="catalytic activity">
    <reaction evidence="10">
        <text>8-oxo-dGTP + H2O = 8-oxo-dGMP + diphosphate + H(+)</text>
        <dbReference type="Rhea" id="RHEA:31575"/>
        <dbReference type="ChEBI" id="CHEBI:15377"/>
        <dbReference type="ChEBI" id="CHEBI:15378"/>
        <dbReference type="ChEBI" id="CHEBI:33019"/>
        <dbReference type="ChEBI" id="CHEBI:63224"/>
        <dbReference type="ChEBI" id="CHEBI:77896"/>
        <dbReference type="EC" id="3.6.1.55"/>
    </reaction>
</comment>
<dbReference type="InterPro" id="IPR003561">
    <property type="entry name" value="Mutator_MutT"/>
</dbReference>
<evidence type="ECO:0000256" key="1">
    <source>
        <dbReference type="ARBA" id="ARBA00001946"/>
    </source>
</evidence>
<keyword evidence="6" id="KW-0227">DNA damage</keyword>
<dbReference type="InterPro" id="IPR047127">
    <property type="entry name" value="MutT-like"/>
</dbReference>
<evidence type="ECO:0000256" key="11">
    <source>
        <dbReference type="ARBA" id="ARBA00038905"/>
    </source>
</evidence>
<gene>
    <name evidence="13" type="primary">mutT</name>
    <name evidence="13" type="ORF">IQ217_03180</name>
</gene>
<dbReference type="PRINTS" id="PR00502">
    <property type="entry name" value="NUDIXFAMILY"/>
</dbReference>
<dbReference type="InterPro" id="IPR015797">
    <property type="entry name" value="NUDIX_hydrolase-like_dom_sf"/>
</dbReference>
<dbReference type="InterPro" id="IPR029119">
    <property type="entry name" value="MutY_C"/>
</dbReference>
<evidence type="ECO:0000256" key="2">
    <source>
        <dbReference type="ARBA" id="ARBA00005582"/>
    </source>
</evidence>
<dbReference type="Gene3D" id="3.90.79.10">
    <property type="entry name" value="Nucleoside Triphosphate Pyrophosphohydrolase"/>
    <property type="match status" value="1"/>
</dbReference>
<dbReference type="Pfam" id="PF14815">
    <property type="entry name" value="NUDIX_4"/>
    <property type="match status" value="1"/>
</dbReference>
<name>A0ABR9VNG4_9SYNC</name>
<dbReference type="PROSITE" id="PS51462">
    <property type="entry name" value="NUDIX"/>
    <property type="match status" value="1"/>
</dbReference>
<dbReference type="PANTHER" id="PTHR47707">
    <property type="entry name" value="8-OXO-DGTP DIPHOSPHATASE"/>
    <property type="match status" value="1"/>
</dbReference>
<dbReference type="Proteomes" id="UP000658720">
    <property type="component" value="Unassembled WGS sequence"/>
</dbReference>
<keyword evidence="9" id="KW-0234">DNA repair</keyword>
<sequence length="136" mass="15113">MAHSFPHKQIGVAVIINDQGQVLIDRRPVGGSFGGLWEFPGGKLEPGETAAECIAREVREEIAIEVAVGESLLTIDHTYPQVRLTLYVHLCQYLSGQPQTIACEEVRWVAIADLGEYRFPKANGEIIQALRQKFLK</sequence>
<comment type="cofactor">
    <cofactor evidence="1">
        <name>Mg(2+)</name>
        <dbReference type="ChEBI" id="CHEBI:18420"/>
    </cofactor>
</comment>
<keyword evidence="3" id="KW-0515">Mutator protein</keyword>
<feature type="domain" description="Nudix hydrolase" evidence="12">
    <location>
        <begin position="5"/>
        <end position="134"/>
    </location>
</feature>
<dbReference type="SUPFAM" id="SSF55811">
    <property type="entry name" value="Nudix"/>
    <property type="match status" value="1"/>
</dbReference>
<evidence type="ECO:0000256" key="6">
    <source>
        <dbReference type="ARBA" id="ARBA00022763"/>
    </source>
</evidence>
<evidence type="ECO:0000259" key="12">
    <source>
        <dbReference type="PROSITE" id="PS51462"/>
    </source>
</evidence>
<evidence type="ECO:0000256" key="10">
    <source>
        <dbReference type="ARBA" id="ARBA00035861"/>
    </source>
</evidence>
<evidence type="ECO:0000256" key="3">
    <source>
        <dbReference type="ARBA" id="ARBA00022457"/>
    </source>
</evidence>
<dbReference type="InterPro" id="IPR020476">
    <property type="entry name" value="Nudix_hydrolase"/>
</dbReference>
<reference evidence="13 14" key="1">
    <citation type="submission" date="2020-10" db="EMBL/GenBank/DDBJ databases">
        <authorList>
            <person name="Castelo-Branco R."/>
            <person name="Eusebio N."/>
            <person name="Adriana R."/>
            <person name="Vieira A."/>
            <person name="Brugerolle De Fraissinette N."/>
            <person name="Rezende De Castro R."/>
            <person name="Schneider M.P."/>
            <person name="Vasconcelos V."/>
            <person name="Leao P.N."/>
        </authorList>
    </citation>
    <scope>NUCLEOTIDE SEQUENCE [LARGE SCALE GENOMIC DNA]</scope>
    <source>
        <strain evidence="13 14">LEGE 00031</strain>
    </source>
</reference>
<evidence type="ECO:0000256" key="4">
    <source>
        <dbReference type="ARBA" id="ARBA00022705"/>
    </source>
</evidence>
<dbReference type="EMBL" id="JADEVV010000006">
    <property type="protein sequence ID" value="MBE9252874.1"/>
    <property type="molecule type" value="Genomic_DNA"/>
</dbReference>
<evidence type="ECO:0000256" key="9">
    <source>
        <dbReference type="ARBA" id="ARBA00023204"/>
    </source>
</evidence>
<dbReference type="NCBIfam" id="TIGR00586">
    <property type="entry name" value="mutt"/>
    <property type="match status" value="1"/>
</dbReference>
<comment type="caution">
    <text evidence="13">The sequence shown here is derived from an EMBL/GenBank/DDBJ whole genome shotgun (WGS) entry which is preliminary data.</text>
</comment>
<dbReference type="CDD" id="cd03425">
    <property type="entry name" value="NUDIX_MutT_NudA_like"/>
    <property type="match status" value="1"/>
</dbReference>